<dbReference type="Proteomes" id="UP000327013">
    <property type="component" value="Unassembled WGS sequence"/>
</dbReference>
<gene>
    <name evidence="2" type="ORF">FH972_024453</name>
</gene>
<name>A0A5N6KYZ5_9ROSI</name>
<feature type="chain" id="PRO_5024294945" description="Expansin-like EG45 domain-containing protein" evidence="1">
    <location>
        <begin position="18"/>
        <end position="192"/>
    </location>
</feature>
<protein>
    <recommendedName>
        <fullName evidence="4">Expansin-like EG45 domain-containing protein</fullName>
    </recommendedName>
</protein>
<accession>A0A5N6KYZ5</accession>
<evidence type="ECO:0000256" key="1">
    <source>
        <dbReference type="SAM" id="SignalP"/>
    </source>
</evidence>
<keyword evidence="1" id="KW-0732">Signal</keyword>
<keyword evidence="3" id="KW-1185">Reference proteome</keyword>
<feature type="signal peptide" evidence="1">
    <location>
        <begin position="1"/>
        <end position="17"/>
    </location>
</feature>
<dbReference type="EMBL" id="VIBQ01000017">
    <property type="protein sequence ID" value="KAB8360717.1"/>
    <property type="molecule type" value="Genomic_DNA"/>
</dbReference>
<proteinExistence type="predicted"/>
<evidence type="ECO:0000313" key="2">
    <source>
        <dbReference type="EMBL" id="KAB8360717.1"/>
    </source>
</evidence>
<comment type="caution">
    <text evidence="2">The sequence shown here is derived from an EMBL/GenBank/DDBJ whole genome shotgun (WGS) entry which is preliminary data.</text>
</comment>
<evidence type="ECO:0008006" key="4">
    <source>
        <dbReference type="Google" id="ProtNLM"/>
    </source>
</evidence>
<organism evidence="2 3">
    <name type="scientific">Carpinus fangiana</name>
    <dbReference type="NCBI Taxonomy" id="176857"/>
    <lineage>
        <taxon>Eukaryota</taxon>
        <taxon>Viridiplantae</taxon>
        <taxon>Streptophyta</taxon>
        <taxon>Embryophyta</taxon>
        <taxon>Tracheophyta</taxon>
        <taxon>Spermatophyta</taxon>
        <taxon>Magnoliopsida</taxon>
        <taxon>eudicotyledons</taxon>
        <taxon>Gunneridae</taxon>
        <taxon>Pentapetalae</taxon>
        <taxon>rosids</taxon>
        <taxon>fabids</taxon>
        <taxon>Fagales</taxon>
        <taxon>Betulaceae</taxon>
        <taxon>Carpinus</taxon>
    </lineage>
</organism>
<dbReference type="AlphaFoldDB" id="A0A5N6KYZ5"/>
<sequence length="192" mass="20390">MGLKSLLFVLAPAVVLADFHIYSGGRNSVDGQGTWDAWLTAQPASCDDIGNSIAMTQGGFACDGCFVPPDEVGGLGDPEQWVITRFEIADQGNGENPSTSDGGPDGYMTLYDTGDGINFDMVTSNSATNEELNHGPVCQRIKGDEADDHVCLDLFGGASLTRIFFCVSLTTGLQCKHSDINPVHTDCLGHLR</sequence>
<evidence type="ECO:0000313" key="3">
    <source>
        <dbReference type="Proteomes" id="UP000327013"/>
    </source>
</evidence>
<reference evidence="2 3" key="1">
    <citation type="submission" date="2019-06" db="EMBL/GenBank/DDBJ databases">
        <title>A chromosomal-level reference genome of Carpinus fangiana (Coryloideae, Betulaceae).</title>
        <authorList>
            <person name="Yang X."/>
            <person name="Wang Z."/>
            <person name="Zhang L."/>
            <person name="Hao G."/>
            <person name="Liu J."/>
            <person name="Yang Y."/>
        </authorList>
    </citation>
    <scope>NUCLEOTIDE SEQUENCE [LARGE SCALE GENOMIC DNA]</scope>
    <source>
        <strain evidence="2">Cfa_2016G</strain>
        <tissue evidence="2">Leaf</tissue>
    </source>
</reference>